<dbReference type="GO" id="GO:0016779">
    <property type="term" value="F:nucleotidyltransferase activity"/>
    <property type="evidence" value="ECO:0007669"/>
    <property type="project" value="UniProtKB-KW"/>
</dbReference>
<dbReference type="GO" id="GO:0008641">
    <property type="term" value="F:ubiquitin-like modifier activating enzyme activity"/>
    <property type="evidence" value="ECO:0007669"/>
    <property type="project" value="InterPro"/>
</dbReference>
<dbReference type="InterPro" id="IPR045886">
    <property type="entry name" value="ThiF/MoeB/HesA"/>
</dbReference>
<protein>
    <submittedName>
        <fullName evidence="2">Probable adenylyltransferase/sulfurtransferase MoeZ</fullName>
    </submittedName>
</protein>
<organism evidence="2 3">
    <name type="scientific">Megamonas hypermegale</name>
    <dbReference type="NCBI Taxonomy" id="158847"/>
    <lineage>
        <taxon>Bacteria</taxon>
        <taxon>Bacillati</taxon>
        <taxon>Bacillota</taxon>
        <taxon>Negativicutes</taxon>
        <taxon>Selenomonadales</taxon>
        <taxon>Selenomonadaceae</taxon>
        <taxon>Megamonas</taxon>
    </lineage>
</organism>
<dbReference type="InterPro" id="IPR012729">
    <property type="entry name" value="ThiF_fam2"/>
</dbReference>
<reference evidence="2 3" key="1">
    <citation type="submission" date="2018-06" db="EMBL/GenBank/DDBJ databases">
        <authorList>
            <consortium name="Pathogen Informatics"/>
            <person name="Doyle S."/>
        </authorList>
    </citation>
    <scope>NUCLEOTIDE SEQUENCE [LARGE SCALE GENOMIC DNA]</scope>
    <source>
        <strain evidence="2 3">NCTC10571</strain>
    </source>
</reference>
<evidence type="ECO:0000259" key="1">
    <source>
        <dbReference type="Pfam" id="PF00899"/>
    </source>
</evidence>
<evidence type="ECO:0000313" key="2">
    <source>
        <dbReference type="EMBL" id="STY71024.1"/>
    </source>
</evidence>
<gene>
    <name evidence="2" type="primary">moeZ</name>
    <name evidence="2" type="ORF">NCTC10571_01176</name>
</gene>
<dbReference type="InterPro" id="IPR035985">
    <property type="entry name" value="Ubiquitin-activating_enz"/>
</dbReference>
<accession>A0A378NRL0</accession>
<dbReference type="Gene3D" id="3.40.50.720">
    <property type="entry name" value="NAD(P)-binding Rossmann-like Domain"/>
    <property type="match status" value="1"/>
</dbReference>
<name>A0A378NRL0_9FIRM</name>
<dbReference type="AlphaFoldDB" id="A0A378NRL0"/>
<dbReference type="SUPFAM" id="SSF69572">
    <property type="entry name" value="Activating enzymes of the ubiquitin-like proteins"/>
    <property type="match status" value="1"/>
</dbReference>
<sequence>MADILAKELIYQTLNDRHGIVNQEKLNNAKVAIAGLGGLGSNIAVALARIGVGHLHLIDFDKVDISNLNRQHYFISHLNKYKTQALAEQLQMINPYLNIVTDCIKVTEDNIFSLFKDEDIICEAFDVPENKAMLVNKVLELFPEKYIISGSGMAGFGHSNEIHTRKVMGKFYICGDEKTALSNENSLMAPRVAICAGHQANLITQLILENNL</sequence>
<dbReference type="PANTHER" id="PTHR43267">
    <property type="entry name" value="TRNA THREONYLCARBAMOYLADENOSINE DEHYDRATASE"/>
    <property type="match status" value="1"/>
</dbReference>
<dbReference type="NCBIfam" id="NF006395">
    <property type="entry name" value="PRK08644.1"/>
    <property type="match status" value="1"/>
</dbReference>
<dbReference type="GO" id="GO:0061504">
    <property type="term" value="P:cyclic threonylcarbamoyladenosine biosynthetic process"/>
    <property type="evidence" value="ECO:0007669"/>
    <property type="project" value="TreeGrafter"/>
</dbReference>
<dbReference type="Proteomes" id="UP000255234">
    <property type="component" value="Unassembled WGS sequence"/>
</dbReference>
<keyword evidence="2" id="KW-0548">Nucleotidyltransferase</keyword>
<evidence type="ECO:0000313" key="3">
    <source>
        <dbReference type="Proteomes" id="UP000255234"/>
    </source>
</evidence>
<dbReference type="PANTHER" id="PTHR43267:SF3">
    <property type="entry name" value="THIF PROTEIN"/>
    <property type="match status" value="1"/>
</dbReference>
<feature type="domain" description="THIF-type NAD/FAD binding fold" evidence="1">
    <location>
        <begin position="20"/>
        <end position="209"/>
    </location>
</feature>
<dbReference type="RefSeq" id="WP_015562199.1">
    <property type="nucleotide sequence ID" value="NZ_UGPP01000001.1"/>
</dbReference>
<keyword evidence="2" id="KW-0808">Transferase</keyword>
<dbReference type="GO" id="GO:0061503">
    <property type="term" value="F:tRNA threonylcarbamoyladenosine dehydratase"/>
    <property type="evidence" value="ECO:0007669"/>
    <property type="project" value="TreeGrafter"/>
</dbReference>
<dbReference type="InterPro" id="IPR000594">
    <property type="entry name" value="ThiF_NAD_FAD-bd"/>
</dbReference>
<proteinExistence type="predicted"/>
<dbReference type="EMBL" id="UGPP01000001">
    <property type="protein sequence ID" value="STY71024.1"/>
    <property type="molecule type" value="Genomic_DNA"/>
</dbReference>
<dbReference type="Pfam" id="PF00899">
    <property type="entry name" value="ThiF"/>
    <property type="match status" value="1"/>
</dbReference>
<dbReference type="NCBIfam" id="TIGR02354">
    <property type="entry name" value="thiF_fam2"/>
    <property type="match status" value="1"/>
</dbReference>